<name>A0A0A0K643_CUCSA</name>
<dbReference type="KEGG" id="csv:101222381"/>
<reference evidence="1 2" key="4">
    <citation type="journal article" date="2011" name="BMC Genomics">
        <title>RNA-Seq improves annotation of protein-coding genes in the cucumber genome.</title>
        <authorList>
            <person name="Li Z."/>
            <person name="Zhang Z."/>
            <person name="Yan P."/>
            <person name="Huang S."/>
            <person name="Fei Z."/>
            <person name="Lin K."/>
        </authorList>
    </citation>
    <scope>NUCLEOTIDE SEQUENCE [LARGE SCALE GENOMIC DNA]</scope>
    <source>
        <strain evidence="2">cv. 9930</strain>
    </source>
</reference>
<dbReference type="AlphaFoldDB" id="A0A0A0K643"/>
<sequence>MSPTVGASPSMNNGKAPSVYDILREFNFPIGLLPEGIVGCKLDRTTGKLEAYLKRSCHFSPDEPYELKYKSTISGNISRNRLTNLKGVSVKFMFFWVNIVEVVRNGDDLEFSIGMATASFPVDNFSECPPGGCGVDCSDGKVRKIKAKSLVSSA</sequence>
<dbReference type="eggNOG" id="ENOG502RZ1I">
    <property type="taxonomic scope" value="Eukaryota"/>
</dbReference>
<evidence type="ECO:0000313" key="2">
    <source>
        <dbReference type="Proteomes" id="UP000029981"/>
    </source>
</evidence>
<proteinExistence type="predicted"/>
<dbReference type="STRING" id="3659.A0A0A0K643"/>
<dbReference type="Gramene" id="KGN44948">
    <property type="protein sequence ID" value="KGN44948"/>
    <property type="gene ID" value="Csa_7G398100"/>
</dbReference>
<keyword evidence="2" id="KW-1185">Reference proteome</keyword>
<gene>
    <name evidence="1" type="ORF">Csa_7G398100</name>
</gene>
<reference evidence="1 2" key="1">
    <citation type="journal article" date="2009" name="Nat. Genet.">
        <title>The genome of the cucumber, Cucumis sativus L.</title>
        <authorList>
            <person name="Huang S."/>
            <person name="Li R."/>
            <person name="Zhang Z."/>
            <person name="Li L."/>
            <person name="Gu X."/>
            <person name="Fan W."/>
            <person name="Lucas W.J."/>
            <person name="Wang X."/>
            <person name="Xie B."/>
            <person name="Ni P."/>
            <person name="Ren Y."/>
            <person name="Zhu H."/>
            <person name="Li J."/>
            <person name="Lin K."/>
            <person name="Jin W."/>
            <person name="Fei Z."/>
            <person name="Li G."/>
            <person name="Staub J."/>
            <person name="Kilian A."/>
            <person name="van der Vossen E.A."/>
            <person name="Wu Y."/>
            <person name="Guo J."/>
            <person name="He J."/>
            <person name="Jia Z."/>
            <person name="Ren Y."/>
            <person name="Tian G."/>
            <person name="Lu Y."/>
            <person name="Ruan J."/>
            <person name="Qian W."/>
            <person name="Wang M."/>
            <person name="Huang Q."/>
            <person name="Li B."/>
            <person name="Xuan Z."/>
            <person name="Cao J."/>
            <person name="Asan"/>
            <person name="Wu Z."/>
            <person name="Zhang J."/>
            <person name="Cai Q."/>
            <person name="Bai Y."/>
            <person name="Zhao B."/>
            <person name="Han Y."/>
            <person name="Li Y."/>
            <person name="Li X."/>
            <person name="Wang S."/>
            <person name="Shi Q."/>
            <person name="Liu S."/>
            <person name="Cho W.K."/>
            <person name="Kim J.Y."/>
            <person name="Xu Y."/>
            <person name="Heller-Uszynska K."/>
            <person name="Miao H."/>
            <person name="Cheng Z."/>
            <person name="Zhang S."/>
            <person name="Wu J."/>
            <person name="Yang Y."/>
            <person name="Kang H."/>
            <person name="Li M."/>
            <person name="Liang H."/>
            <person name="Ren X."/>
            <person name="Shi Z."/>
            <person name="Wen M."/>
            <person name="Jian M."/>
            <person name="Yang H."/>
            <person name="Zhang G."/>
            <person name="Yang Z."/>
            <person name="Chen R."/>
            <person name="Liu S."/>
            <person name="Li J."/>
            <person name="Ma L."/>
            <person name="Liu H."/>
            <person name="Zhou Y."/>
            <person name="Zhao J."/>
            <person name="Fang X."/>
            <person name="Li G."/>
            <person name="Fang L."/>
            <person name="Li Y."/>
            <person name="Liu D."/>
            <person name="Zheng H."/>
            <person name="Zhang Y."/>
            <person name="Qin N."/>
            <person name="Li Z."/>
            <person name="Yang G."/>
            <person name="Yang S."/>
            <person name="Bolund L."/>
            <person name="Kristiansen K."/>
            <person name="Zheng H."/>
            <person name="Li S."/>
            <person name="Zhang X."/>
            <person name="Yang H."/>
            <person name="Wang J."/>
            <person name="Sun R."/>
            <person name="Zhang B."/>
            <person name="Jiang S."/>
            <person name="Wang J."/>
            <person name="Du Y."/>
            <person name="Li S."/>
        </authorList>
    </citation>
    <scope>NUCLEOTIDE SEQUENCE [LARGE SCALE GENOMIC DNA]</scope>
    <source>
        <strain evidence="2">cv. 9930</strain>
    </source>
</reference>
<dbReference type="SUPFAM" id="SSF141562">
    <property type="entry name" value="At5g01610-like"/>
    <property type="match status" value="1"/>
</dbReference>
<dbReference type="Pfam" id="PF04398">
    <property type="entry name" value="DUF538"/>
    <property type="match status" value="1"/>
</dbReference>
<dbReference type="PANTHER" id="PTHR31676">
    <property type="entry name" value="T31J12.3 PROTEIN-RELATED"/>
    <property type="match status" value="1"/>
</dbReference>
<dbReference type="PANTHER" id="PTHR31676:SF156">
    <property type="entry name" value="F22D16.19 PROTEIN"/>
    <property type="match status" value="1"/>
</dbReference>
<dbReference type="EMBL" id="CM002928">
    <property type="protein sequence ID" value="KGN44948.1"/>
    <property type="molecule type" value="Genomic_DNA"/>
</dbReference>
<accession>A0A0A0K643</accession>
<reference evidence="1 2" key="3">
    <citation type="journal article" date="2010" name="BMC Genomics">
        <title>Transcriptome sequencing and comparative analysis of cucumber flowers with different sex types.</title>
        <authorList>
            <person name="Guo S."/>
            <person name="Zheng Y."/>
            <person name="Joung J.G."/>
            <person name="Liu S."/>
            <person name="Zhang Z."/>
            <person name="Crasta O.R."/>
            <person name="Sobral B.W."/>
            <person name="Xu Y."/>
            <person name="Huang S."/>
            <person name="Fei Z."/>
        </authorList>
    </citation>
    <scope>NUCLEOTIDE SEQUENCE [LARGE SCALE GENOMIC DNA]</scope>
    <source>
        <strain evidence="2">cv. 9930</strain>
    </source>
</reference>
<organism evidence="1 2">
    <name type="scientific">Cucumis sativus</name>
    <name type="common">Cucumber</name>
    <dbReference type="NCBI Taxonomy" id="3659"/>
    <lineage>
        <taxon>Eukaryota</taxon>
        <taxon>Viridiplantae</taxon>
        <taxon>Streptophyta</taxon>
        <taxon>Embryophyta</taxon>
        <taxon>Tracheophyta</taxon>
        <taxon>Spermatophyta</taxon>
        <taxon>Magnoliopsida</taxon>
        <taxon>eudicotyledons</taxon>
        <taxon>Gunneridae</taxon>
        <taxon>Pentapetalae</taxon>
        <taxon>rosids</taxon>
        <taxon>fabids</taxon>
        <taxon>Cucurbitales</taxon>
        <taxon>Cucurbitaceae</taxon>
        <taxon>Benincaseae</taxon>
        <taxon>Cucumis</taxon>
    </lineage>
</organism>
<protein>
    <recommendedName>
        <fullName evidence="3">DUF538 domain-containing protein</fullName>
    </recommendedName>
</protein>
<dbReference type="InterPro" id="IPR036758">
    <property type="entry name" value="At5g01610-like"/>
</dbReference>
<dbReference type="Gene3D" id="2.30.240.10">
    <property type="entry name" value="At5g01610-like"/>
    <property type="match status" value="1"/>
</dbReference>
<evidence type="ECO:0008006" key="3">
    <source>
        <dbReference type="Google" id="ProtNLM"/>
    </source>
</evidence>
<dbReference type="InterPro" id="IPR007493">
    <property type="entry name" value="DUF538"/>
</dbReference>
<reference evidence="1 2" key="2">
    <citation type="journal article" date="2009" name="PLoS ONE">
        <title>An integrated genetic and cytogenetic map of the cucumber genome.</title>
        <authorList>
            <person name="Ren Y."/>
            <person name="Zhang Z."/>
            <person name="Liu J."/>
            <person name="Staub J.E."/>
            <person name="Han Y."/>
            <person name="Cheng Z."/>
            <person name="Li X."/>
            <person name="Lu J."/>
            <person name="Miao H."/>
            <person name="Kang H."/>
            <person name="Xie B."/>
            <person name="Gu X."/>
            <person name="Wang X."/>
            <person name="Du Y."/>
            <person name="Jin W."/>
            <person name="Huang S."/>
        </authorList>
    </citation>
    <scope>NUCLEOTIDE SEQUENCE [LARGE SCALE GENOMIC DNA]</scope>
    <source>
        <strain evidence="2">cv. 9930</strain>
    </source>
</reference>
<evidence type="ECO:0000313" key="1">
    <source>
        <dbReference type="EMBL" id="KGN44948.1"/>
    </source>
</evidence>
<dbReference type="OrthoDB" id="1873537at2759"/>
<dbReference type="Proteomes" id="UP000029981">
    <property type="component" value="Chromosome 7"/>
</dbReference>
<dbReference type="OMA" id="CAKARNN"/>